<dbReference type="AlphaFoldDB" id="A0A437MDS6"/>
<reference evidence="1 2" key="1">
    <citation type="submission" date="2019-01" db="EMBL/GenBank/DDBJ databases">
        <authorList>
            <person name="Chen W.-M."/>
        </authorList>
    </citation>
    <scope>NUCLEOTIDE SEQUENCE [LARGE SCALE GENOMIC DNA]</scope>
    <source>
        <strain evidence="1 2">CCP-6</strain>
    </source>
</reference>
<comment type="caution">
    <text evidence="1">The sequence shown here is derived from an EMBL/GenBank/DDBJ whole genome shotgun (WGS) entry which is preliminary data.</text>
</comment>
<evidence type="ECO:0000313" key="1">
    <source>
        <dbReference type="EMBL" id="RVT95802.1"/>
    </source>
</evidence>
<protein>
    <submittedName>
        <fullName evidence="1">Uncharacterized protein</fullName>
    </submittedName>
</protein>
<name>A0A437MDS6_9PROT</name>
<sequence>MTIDTDEMRALDSRMPIVMRPTGVQRAAVSLSSPAISGALWVAVTSLVLVPLTRLNADGLATLPTNSAGIMEYKSREPPDLSPVLL</sequence>
<evidence type="ECO:0000313" key="2">
    <source>
        <dbReference type="Proteomes" id="UP000282957"/>
    </source>
</evidence>
<accession>A0A437MDS6</accession>
<dbReference type="Proteomes" id="UP000282957">
    <property type="component" value="Unassembled WGS sequence"/>
</dbReference>
<dbReference type="RefSeq" id="WP_127788663.1">
    <property type="nucleotide sequence ID" value="NZ_SACL01000005.1"/>
</dbReference>
<dbReference type="EMBL" id="SACL01000005">
    <property type="protein sequence ID" value="RVT95802.1"/>
    <property type="molecule type" value="Genomic_DNA"/>
</dbReference>
<keyword evidence="2" id="KW-1185">Reference proteome</keyword>
<organism evidence="1 2">
    <name type="scientific">Rhodovarius crocodyli</name>
    <dbReference type="NCBI Taxonomy" id="1979269"/>
    <lineage>
        <taxon>Bacteria</taxon>
        <taxon>Pseudomonadati</taxon>
        <taxon>Pseudomonadota</taxon>
        <taxon>Alphaproteobacteria</taxon>
        <taxon>Acetobacterales</taxon>
        <taxon>Roseomonadaceae</taxon>
        <taxon>Rhodovarius</taxon>
    </lineage>
</organism>
<proteinExistence type="predicted"/>
<gene>
    <name evidence="1" type="ORF">EOD42_16575</name>
</gene>